<dbReference type="InterPro" id="IPR002110">
    <property type="entry name" value="Ankyrin_rpt"/>
</dbReference>
<feature type="repeat" description="ANK" evidence="2">
    <location>
        <begin position="279"/>
        <end position="311"/>
    </location>
</feature>
<reference evidence="3" key="1">
    <citation type="submission" date="2021-02" db="EMBL/GenBank/DDBJ databases">
        <authorList>
            <person name="Dougan E. K."/>
            <person name="Rhodes N."/>
            <person name="Thang M."/>
            <person name="Chan C."/>
        </authorList>
    </citation>
    <scope>NUCLEOTIDE SEQUENCE</scope>
</reference>
<dbReference type="PANTHER" id="PTHR32385">
    <property type="entry name" value="MANNOSYL PHOSPHORYLINOSITOL CERAMIDE SYNTHASE"/>
    <property type="match status" value="1"/>
</dbReference>
<proteinExistence type="predicted"/>
<dbReference type="PANTHER" id="PTHR32385:SF15">
    <property type="entry name" value="INOSITOL PHOSPHOCERAMIDE MANNOSYLTRANSFERASE 1"/>
    <property type="match status" value="1"/>
</dbReference>
<dbReference type="InterPro" id="IPR051706">
    <property type="entry name" value="Glycosyltransferase_domain"/>
</dbReference>
<dbReference type="PROSITE" id="PS50088">
    <property type="entry name" value="ANK_REPEAT"/>
    <property type="match status" value="2"/>
</dbReference>
<comment type="caution">
    <text evidence="3">The sequence shown here is derived from an EMBL/GenBank/DDBJ whole genome shotgun (WGS) entry which is preliminary data.</text>
</comment>
<dbReference type="PROSITE" id="PS50297">
    <property type="entry name" value="ANK_REP_REGION"/>
    <property type="match status" value="2"/>
</dbReference>
<evidence type="ECO:0000313" key="3">
    <source>
        <dbReference type="EMBL" id="CAE7439110.1"/>
    </source>
</evidence>
<keyword evidence="1" id="KW-0808">Transferase</keyword>
<dbReference type="GO" id="GO:0016020">
    <property type="term" value="C:membrane"/>
    <property type="evidence" value="ECO:0007669"/>
    <property type="project" value="GOC"/>
</dbReference>
<feature type="repeat" description="ANK" evidence="2">
    <location>
        <begin position="246"/>
        <end position="278"/>
    </location>
</feature>
<dbReference type="GO" id="GO:0051999">
    <property type="term" value="P:mannosyl-inositol phosphorylceramide biosynthetic process"/>
    <property type="evidence" value="ECO:0007669"/>
    <property type="project" value="TreeGrafter"/>
</dbReference>
<evidence type="ECO:0000256" key="2">
    <source>
        <dbReference type="PROSITE-ProRule" id="PRU00023"/>
    </source>
</evidence>
<evidence type="ECO:0000313" key="4">
    <source>
        <dbReference type="Proteomes" id="UP000604046"/>
    </source>
</evidence>
<dbReference type="Proteomes" id="UP000604046">
    <property type="component" value="Unassembled WGS sequence"/>
</dbReference>
<name>A0A812RIM5_9DINO</name>
<dbReference type="SMART" id="SM00248">
    <property type="entry name" value="ANK"/>
    <property type="match status" value="4"/>
</dbReference>
<dbReference type="Gene3D" id="1.25.40.20">
    <property type="entry name" value="Ankyrin repeat-containing domain"/>
    <property type="match status" value="1"/>
</dbReference>
<dbReference type="AlphaFoldDB" id="A0A812RIM5"/>
<protein>
    <submittedName>
        <fullName evidence="3">Uncharacterized protein</fullName>
    </submittedName>
</protein>
<organism evidence="3 4">
    <name type="scientific">Symbiodinium natans</name>
    <dbReference type="NCBI Taxonomy" id="878477"/>
    <lineage>
        <taxon>Eukaryota</taxon>
        <taxon>Sar</taxon>
        <taxon>Alveolata</taxon>
        <taxon>Dinophyceae</taxon>
        <taxon>Suessiales</taxon>
        <taxon>Symbiodiniaceae</taxon>
        <taxon>Symbiodinium</taxon>
    </lineage>
</organism>
<dbReference type="EMBL" id="CAJNDS010002337">
    <property type="protein sequence ID" value="CAE7439110.1"/>
    <property type="molecule type" value="Genomic_DNA"/>
</dbReference>
<dbReference type="InterPro" id="IPR036770">
    <property type="entry name" value="Ankyrin_rpt-contain_sf"/>
</dbReference>
<dbReference type="InterPro" id="IPR029044">
    <property type="entry name" value="Nucleotide-diphossugar_trans"/>
</dbReference>
<accession>A0A812RIM5</accession>
<dbReference type="OrthoDB" id="418925at2759"/>
<dbReference type="Pfam" id="PF12796">
    <property type="entry name" value="Ank_2"/>
    <property type="match status" value="1"/>
</dbReference>
<evidence type="ECO:0000256" key="1">
    <source>
        <dbReference type="ARBA" id="ARBA00022679"/>
    </source>
</evidence>
<dbReference type="Pfam" id="PF04488">
    <property type="entry name" value="Gly_transf_sug"/>
    <property type="match status" value="1"/>
</dbReference>
<gene>
    <name evidence="3" type="ORF">SNAT2548_LOCUS23858</name>
</gene>
<dbReference type="SUPFAM" id="SSF48403">
    <property type="entry name" value="Ankyrin repeat"/>
    <property type="match status" value="1"/>
</dbReference>
<keyword evidence="4" id="KW-1185">Reference proteome</keyword>
<sequence>MAAVPAILHQTAPREEARWDPRWRRCHESFRGVCGPEVQRILWDDEGLRALVQEAFPEHLRAYDAYEHQIQRVDFARAAMLFLHGGLYADMDVEALADPFPHLAAGRVSIVASPYVENERHQNSLMASPPGHPFWRALAAEAVRRQALPNLYRTTWQLTGPQLLDAVVDMRQGDVHVLPAHVFNPSMSSPTFHAPQVITRHLCTSVWTHDMDNLGMALYQAARAGNADAAQRAVEAKADLDCRDYAGLSPLHHAAIKGDVAMVSLLTRLRANASAKDKNATTPLHYAVQFSHLQAVKLLLHTRALVDVRLLEGSCAGATPLDLAADVHRSQRSPSSAEVLHLLQLQPRDASATKLCEDGRAPLLRRRGPFALCTRRAAWPLARRGWQLQEVD</sequence>
<dbReference type="InterPro" id="IPR007577">
    <property type="entry name" value="GlycoTrfase_DXD_sugar-bd_CS"/>
</dbReference>
<dbReference type="Gene3D" id="3.90.550.20">
    <property type="match status" value="1"/>
</dbReference>
<keyword evidence="2" id="KW-0040">ANK repeat</keyword>
<dbReference type="SUPFAM" id="SSF53448">
    <property type="entry name" value="Nucleotide-diphospho-sugar transferases"/>
    <property type="match status" value="1"/>
</dbReference>
<dbReference type="GO" id="GO:0000030">
    <property type="term" value="F:mannosyltransferase activity"/>
    <property type="evidence" value="ECO:0007669"/>
    <property type="project" value="TreeGrafter"/>
</dbReference>